<name>A0ABW2QYR9_9NEIS</name>
<organism evidence="4 5">
    <name type="scientific">Iodobacter arcticus</name>
    <dbReference type="NCBI Taxonomy" id="590593"/>
    <lineage>
        <taxon>Bacteria</taxon>
        <taxon>Pseudomonadati</taxon>
        <taxon>Pseudomonadota</taxon>
        <taxon>Betaproteobacteria</taxon>
        <taxon>Neisseriales</taxon>
        <taxon>Chitinibacteraceae</taxon>
        <taxon>Iodobacter</taxon>
    </lineage>
</organism>
<keyword evidence="3" id="KW-0732">Signal</keyword>
<evidence type="ECO:0000256" key="2">
    <source>
        <dbReference type="ARBA" id="ARBA00023043"/>
    </source>
</evidence>
<keyword evidence="2" id="KW-0040">ANK repeat</keyword>
<sequence length="312" mass="33753">MKNNLLFPAALILSAAITAPVYAGVNEDLMVAVDNYCQNKNAKELNKINALLKKGANPHKPNSQEMTPLEIAIYHHCPEGAKALLVNKVNVNALGSTQSPPLIAALQSYKDEAADRALVDVLLQAGADVNQMDPNQIEFPLMLATGMRSQISWPHLVSKLLAAGANAKQKTPNNYSPLNTGSPDLESLKALLQAGADASLVSKIDGLTPLHNVCDRKSSNIKDRPDPKAAERIKLLMEHGGNINAVRTDTAESVLMQNIKYDNPECVEALLKAGANPKLKTSEGKTVKDEMNTKYNSLYSPKVIAVLKRYVK</sequence>
<proteinExistence type="predicted"/>
<gene>
    <name evidence="4" type="ORF">ACFQNF_12805</name>
</gene>
<dbReference type="SUPFAM" id="SSF48403">
    <property type="entry name" value="Ankyrin repeat"/>
    <property type="match status" value="1"/>
</dbReference>
<dbReference type="PANTHER" id="PTHR24189:SF50">
    <property type="entry name" value="ANKYRIN REPEAT AND SOCS BOX PROTEIN 2"/>
    <property type="match status" value="1"/>
</dbReference>
<evidence type="ECO:0000313" key="4">
    <source>
        <dbReference type="EMBL" id="MFC7420748.1"/>
    </source>
</evidence>
<dbReference type="Gene3D" id="1.25.40.20">
    <property type="entry name" value="Ankyrin repeat-containing domain"/>
    <property type="match status" value="2"/>
</dbReference>
<dbReference type="InterPro" id="IPR036770">
    <property type="entry name" value="Ankyrin_rpt-contain_sf"/>
</dbReference>
<protein>
    <submittedName>
        <fullName evidence="4">Ankyrin repeat domain-containing protein</fullName>
    </submittedName>
</protein>
<evidence type="ECO:0000313" key="5">
    <source>
        <dbReference type="Proteomes" id="UP001596473"/>
    </source>
</evidence>
<dbReference type="RefSeq" id="WP_380188342.1">
    <property type="nucleotide sequence ID" value="NZ_JBHTBQ010000027.1"/>
</dbReference>
<comment type="caution">
    <text evidence="4">The sequence shown here is derived from an EMBL/GenBank/DDBJ whole genome shotgun (WGS) entry which is preliminary data.</text>
</comment>
<dbReference type="InterPro" id="IPR002110">
    <property type="entry name" value="Ankyrin_rpt"/>
</dbReference>
<reference evidence="5" key="1">
    <citation type="journal article" date="2019" name="Int. J. Syst. Evol. Microbiol.">
        <title>The Global Catalogue of Microorganisms (GCM) 10K type strain sequencing project: providing services to taxonomists for standard genome sequencing and annotation.</title>
        <authorList>
            <consortium name="The Broad Institute Genomics Platform"/>
            <consortium name="The Broad Institute Genome Sequencing Center for Infectious Disease"/>
            <person name="Wu L."/>
            <person name="Ma J."/>
        </authorList>
    </citation>
    <scope>NUCLEOTIDE SEQUENCE [LARGE SCALE GENOMIC DNA]</scope>
    <source>
        <strain evidence="5">CCUG 62945</strain>
    </source>
</reference>
<dbReference type="Proteomes" id="UP001596473">
    <property type="component" value="Unassembled WGS sequence"/>
</dbReference>
<dbReference type="Pfam" id="PF12796">
    <property type="entry name" value="Ank_2"/>
    <property type="match status" value="2"/>
</dbReference>
<feature type="signal peptide" evidence="3">
    <location>
        <begin position="1"/>
        <end position="23"/>
    </location>
</feature>
<dbReference type="SMART" id="SM00248">
    <property type="entry name" value="ANK"/>
    <property type="match status" value="5"/>
</dbReference>
<feature type="chain" id="PRO_5045654134" evidence="3">
    <location>
        <begin position="24"/>
        <end position="312"/>
    </location>
</feature>
<evidence type="ECO:0000256" key="3">
    <source>
        <dbReference type="SAM" id="SignalP"/>
    </source>
</evidence>
<dbReference type="PANTHER" id="PTHR24189">
    <property type="entry name" value="MYOTROPHIN"/>
    <property type="match status" value="1"/>
</dbReference>
<keyword evidence="1" id="KW-0677">Repeat</keyword>
<dbReference type="EMBL" id="JBHTBQ010000027">
    <property type="protein sequence ID" value="MFC7420748.1"/>
    <property type="molecule type" value="Genomic_DNA"/>
</dbReference>
<keyword evidence="5" id="KW-1185">Reference proteome</keyword>
<dbReference type="InterPro" id="IPR050745">
    <property type="entry name" value="Multifunctional_regulatory"/>
</dbReference>
<accession>A0ABW2QYR9</accession>
<evidence type="ECO:0000256" key="1">
    <source>
        <dbReference type="ARBA" id="ARBA00022737"/>
    </source>
</evidence>